<accession>A0AAV4TUD8</accession>
<dbReference type="Proteomes" id="UP001054837">
    <property type="component" value="Unassembled WGS sequence"/>
</dbReference>
<evidence type="ECO:0000313" key="2">
    <source>
        <dbReference type="Proteomes" id="UP001054837"/>
    </source>
</evidence>
<comment type="caution">
    <text evidence="1">The sequence shown here is derived from an EMBL/GenBank/DDBJ whole genome shotgun (WGS) entry which is preliminary data.</text>
</comment>
<dbReference type="AlphaFoldDB" id="A0AAV4TUD8"/>
<sequence length="107" mass="11258">MQKANHKAPFSLPNSVAVVRLEESTFVLFSGLAEKSILSPLLARTSKPVQAACIRETGACGPGIKESLKHALATPAYGHLSIIINHTTTPPPQLCLKVCVGSEPSPS</sequence>
<evidence type="ECO:0000313" key="1">
    <source>
        <dbReference type="EMBL" id="GIY49575.1"/>
    </source>
</evidence>
<keyword evidence="2" id="KW-1185">Reference proteome</keyword>
<dbReference type="EMBL" id="BPLQ01010246">
    <property type="protein sequence ID" value="GIY49575.1"/>
    <property type="molecule type" value="Genomic_DNA"/>
</dbReference>
<gene>
    <name evidence="1" type="ORF">CDAR_565401</name>
</gene>
<organism evidence="1 2">
    <name type="scientific">Caerostris darwini</name>
    <dbReference type="NCBI Taxonomy" id="1538125"/>
    <lineage>
        <taxon>Eukaryota</taxon>
        <taxon>Metazoa</taxon>
        <taxon>Ecdysozoa</taxon>
        <taxon>Arthropoda</taxon>
        <taxon>Chelicerata</taxon>
        <taxon>Arachnida</taxon>
        <taxon>Araneae</taxon>
        <taxon>Araneomorphae</taxon>
        <taxon>Entelegynae</taxon>
        <taxon>Araneoidea</taxon>
        <taxon>Araneidae</taxon>
        <taxon>Caerostris</taxon>
    </lineage>
</organism>
<protein>
    <submittedName>
        <fullName evidence="1">Uncharacterized protein</fullName>
    </submittedName>
</protein>
<proteinExistence type="predicted"/>
<reference evidence="1 2" key="1">
    <citation type="submission" date="2021-06" db="EMBL/GenBank/DDBJ databases">
        <title>Caerostris darwini draft genome.</title>
        <authorList>
            <person name="Kono N."/>
            <person name="Arakawa K."/>
        </authorList>
    </citation>
    <scope>NUCLEOTIDE SEQUENCE [LARGE SCALE GENOMIC DNA]</scope>
</reference>
<name>A0AAV4TUD8_9ARAC</name>